<keyword evidence="1" id="KW-1133">Transmembrane helix</keyword>
<gene>
    <name evidence="2" type="ORF">FTJAE_11609</name>
</gene>
<dbReference type="AlphaFoldDB" id="A0A8H5QVJ2"/>
<evidence type="ECO:0000313" key="2">
    <source>
        <dbReference type="EMBL" id="KAF5620616.1"/>
    </source>
</evidence>
<feature type="non-terminal residue" evidence="2">
    <location>
        <position position="1"/>
    </location>
</feature>
<dbReference type="EMBL" id="JAAQRI010000292">
    <property type="protein sequence ID" value="KAF5620616.1"/>
    <property type="molecule type" value="Genomic_DNA"/>
</dbReference>
<keyword evidence="1" id="KW-0472">Membrane</keyword>
<sequence length="212" mass="24105">YRAEILPRLDFGSRSAIRALREVRWPWSEYETDSIGIRFLLFYALSAFLIIALVALPTYFINIVVARALQDFGQAIENLSISFVLLADCFMRSYINGTDYKTVCTDIRYAPANRTAAVLHPLIGSFNPMIDSILDEWDNCFTGEILPWVDDAPKEDGLGDNITYIPGCPEEFASMGDNSTTHQSYYRARKGYLKEEYGCKCTWLGKVYRDGD</sequence>
<proteinExistence type="predicted"/>
<dbReference type="RefSeq" id="XP_037201328.1">
    <property type="nucleotide sequence ID" value="XM_037344569.1"/>
</dbReference>
<evidence type="ECO:0000313" key="3">
    <source>
        <dbReference type="Proteomes" id="UP000530670"/>
    </source>
</evidence>
<organism evidence="2 3">
    <name type="scientific">Fusarium tjaetaba</name>
    <dbReference type="NCBI Taxonomy" id="1567544"/>
    <lineage>
        <taxon>Eukaryota</taxon>
        <taxon>Fungi</taxon>
        <taxon>Dikarya</taxon>
        <taxon>Ascomycota</taxon>
        <taxon>Pezizomycotina</taxon>
        <taxon>Sordariomycetes</taxon>
        <taxon>Hypocreomycetidae</taxon>
        <taxon>Hypocreales</taxon>
        <taxon>Nectriaceae</taxon>
        <taxon>Fusarium</taxon>
        <taxon>Fusarium fujikuroi species complex</taxon>
    </lineage>
</organism>
<keyword evidence="1" id="KW-0812">Transmembrane</keyword>
<keyword evidence="3" id="KW-1185">Reference proteome</keyword>
<dbReference type="Proteomes" id="UP000530670">
    <property type="component" value="Unassembled WGS sequence"/>
</dbReference>
<evidence type="ECO:0000256" key="1">
    <source>
        <dbReference type="SAM" id="Phobius"/>
    </source>
</evidence>
<dbReference type="GeneID" id="59296839"/>
<name>A0A8H5QVJ2_9HYPO</name>
<comment type="caution">
    <text evidence="2">The sequence shown here is derived from an EMBL/GenBank/DDBJ whole genome shotgun (WGS) entry which is preliminary data.</text>
</comment>
<accession>A0A8H5QVJ2</accession>
<reference evidence="2 3" key="1">
    <citation type="submission" date="2020-05" db="EMBL/GenBank/DDBJ databases">
        <title>Identification and distribution of gene clusters putatively required for synthesis of sphingolipid metabolism inhibitors in phylogenetically diverse species of the filamentous fungus Fusarium.</title>
        <authorList>
            <person name="Kim H.-S."/>
            <person name="Busman M."/>
            <person name="Brown D.W."/>
            <person name="Divon H."/>
            <person name="Uhlig S."/>
            <person name="Proctor R.H."/>
        </authorList>
    </citation>
    <scope>NUCLEOTIDE SEQUENCE [LARGE SCALE GENOMIC DNA]</scope>
    <source>
        <strain evidence="2 3">NRRL 66243</strain>
    </source>
</reference>
<protein>
    <submittedName>
        <fullName evidence="2">Uncharacterized protein</fullName>
    </submittedName>
</protein>
<feature type="transmembrane region" description="Helical" evidence="1">
    <location>
        <begin position="35"/>
        <end position="61"/>
    </location>
</feature>